<dbReference type="InterPro" id="IPR005913">
    <property type="entry name" value="dTDP_dehydrorham_reduct"/>
</dbReference>
<organism evidence="8 9">
    <name type="scientific">Candidatus Desulfovibrio intestinavium</name>
    <dbReference type="NCBI Taxonomy" id="2838534"/>
    <lineage>
        <taxon>Bacteria</taxon>
        <taxon>Pseudomonadati</taxon>
        <taxon>Thermodesulfobacteriota</taxon>
        <taxon>Desulfovibrionia</taxon>
        <taxon>Desulfovibrionales</taxon>
        <taxon>Desulfovibrionaceae</taxon>
        <taxon>Desulfovibrio</taxon>
    </lineage>
</organism>
<accession>A0A9D2KR78</accession>
<dbReference type="EMBL" id="DWZD01000049">
    <property type="protein sequence ID" value="HJA79768.1"/>
    <property type="molecule type" value="Genomic_DNA"/>
</dbReference>
<dbReference type="SUPFAM" id="SSF51735">
    <property type="entry name" value="NAD(P)-binding Rossmann-fold domains"/>
    <property type="match status" value="1"/>
</dbReference>
<gene>
    <name evidence="8" type="primary">rfbD</name>
    <name evidence="8" type="ORF">H9784_09435</name>
</gene>
<comment type="similarity">
    <text evidence="2 6">Belongs to the dTDP-4-dehydrorhamnose reductase family.</text>
</comment>
<dbReference type="EC" id="1.1.1.133" evidence="3 6"/>
<dbReference type="CDD" id="cd05254">
    <property type="entry name" value="dTDP_HR_like_SDR_e"/>
    <property type="match status" value="1"/>
</dbReference>
<dbReference type="Proteomes" id="UP000823821">
    <property type="component" value="Unassembled WGS sequence"/>
</dbReference>
<evidence type="ECO:0000256" key="6">
    <source>
        <dbReference type="RuleBase" id="RU364082"/>
    </source>
</evidence>
<reference evidence="8" key="2">
    <citation type="submission" date="2021-04" db="EMBL/GenBank/DDBJ databases">
        <authorList>
            <person name="Gilroy R."/>
        </authorList>
    </citation>
    <scope>NUCLEOTIDE SEQUENCE</scope>
    <source>
        <strain evidence="8">5032</strain>
    </source>
</reference>
<dbReference type="NCBIfam" id="TIGR01214">
    <property type="entry name" value="rmlD"/>
    <property type="match status" value="1"/>
</dbReference>
<keyword evidence="6" id="KW-0521">NADP</keyword>
<evidence type="ECO:0000256" key="2">
    <source>
        <dbReference type="ARBA" id="ARBA00010944"/>
    </source>
</evidence>
<comment type="function">
    <text evidence="6">Catalyzes the reduction of dTDP-6-deoxy-L-lyxo-4-hexulose to yield dTDP-L-rhamnose.</text>
</comment>
<comment type="pathway">
    <text evidence="1 6">Carbohydrate biosynthesis; dTDP-L-rhamnose biosynthesis.</text>
</comment>
<dbReference type="GO" id="GO:0008831">
    <property type="term" value="F:dTDP-4-dehydrorhamnose reductase activity"/>
    <property type="evidence" value="ECO:0007669"/>
    <property type="project" value="UniProtKB-EC"/>
</dbReference>
<evidence type="ECO:0000256" key="1">
    <source>
        <dbReference type="ARBA" id="ARBA00004781"/>
    </source>
</evidence>
<dbReference type="PANTHER" id="PTHR10491">
    <property type="entry name" value="DTDP-4-DEHYDRORHAMNOSE REDUCTASE"/>
    <property type="match status" value="1"/>
</dbReference>
<evidence type="ECO:0000256" key="3">
    <source>
        <dbReference type="ARBA" id="ARBA00012929"/>
    </source>
</evidence>
<protein>
    <recommendedName>
        <fullName evidence="4 6">dTDP-4-dehydrorhamnose reductase</fullName>
        <ecNumber evidence="3 6">1.1.1.133</ecNumber>
    </recommendedName>
</protein>
<dbReference type="Gene3D" id="3.90.25.10">
    <property type="entry name" value="UDP-galactose 4-epimerase, domain 1"/>
    <property type="match status" value="1"/>
</dbReference>
<dbReference type="InterPro" id="IPR036291">
    <property type="entry name" value="NAD(P)-bd_dom_sf"/>
</dbReference>
<reference evidence="8" key="1">
    <citation type="journal article" date="2021" name="PeerJ">
        <title>Extensive microbial diversity within the chicken gut microbiome revealed by metagenomics and culture.</title>
        <authorList>
            <person name="Gilroy R."/>
            <person name="Ravi A."/>
            <person name="Getino M."/>
            <person name="Pursley I."/>
            <person name="Horton D.L."/>
            <person name="Alikhan N.F."/>
            <person name="Baker D."/>
            <person name="Gharbi K."/>
            <person name="Hall N."/>
            <person name="Watson M."/>
            <person name="Adriaenssens E.M."/>
            <person name="Foster-Nyarko E."/>
            <person name="Jarju S."/>
            <person name="Secka A."/>
            <person name="Antonio M."/>
            <person name="Oren A."/>
            <person name="Chaudhuri R.R."/>
            <person name="La Ragione R."/>
            <person name="Hildebrand F."/>
            <person name="Pallen M.J."/>
        </authorList>
    </citation>
    <scope>NUCLEOTIDE SEQUENCE</scope>
    <source>
        <strain evidence="8">5032</strain>
    </source>
</reference>
<evidence type="ECO:0000259" key="7">
    <source>
        <dbReference type="Pfam" id="PF04321"/>
    </source>
</evidence>
<dbReference type="PANTHER" id="PTHR10491:SF4">
    <property type="entry name" value="METHIONINE ADENOSYLTRANSFERASE 2 SUBUNIT BETA"/>
    <property type="match status" value="1"/>
</dbReference>
<comment type="catalytic activity">
    <reaction evidence="5">
        <text>dTDP-beta-L-rhamnose + NADP(+) = dTDP-4-dehydro-beta-L-rhamnose + NADPH + H(+)</text>
        <dbReference type="Rhea" id="RHEA:21796"/>
        <dbReference type="ChEBI" id="CHEBI:15378"/>
        <dbReference type="ChEBI" id="CHEBI:57510"/>
        <dbReference type="ChEBI" id="CHEBI:57783"/>
        <dbReference type="ChEBI" id="CHEBI:58349"/>
        <dbReference type="ChEBI" id="CHEBI:62830"/>
        <dbReference type="EC" id="1.1.1.133"/>
    </reaction>
</comment>
<evidence type="ECO:0000256" key="4">
    <source>
        <dbReference type="ARBA" id="ARBA00017099"/>
    </source>
</evidence>
<sequence length="287" mass="31520">MAKALVLGGATGLLGQALVRVLAARGWQVTTLGRGDGNLLDMNFLQERLEHIEADAIFNTVAWTQVDDAEDHPEDAMLINRTLPDALARILRNMGTGQLVHYGTDFVFSGNHHRALTEEDAPHPLSVYGKTKLAGEEAVLDVLPDRSLVLRTAWLFGPGRRNFVQTILDACRRRDVISVVHDQNGSPTYTLDLALWSALLAEGGQTGLWHAANSGRASWCELACEAVSLSGNACRVEPIPGSQWPQKARRPAFSVLNCDKLAHFLGEKPRPWPQALRDYLFREGGVQ</sequence>
<name>A0A9D2KR78_9BACT</name>
<dbReference type="AlphaFoldDB" id="A0A9D2KR78"/>
<evidence type="ECO:0000313" key="8">
    <source>
        <dbReference type="EMBL" id="HJA79768.1"/>
    </source>
</evidence>
<dbReference type="InterPro" id="IPR029903">
    <property type="entry name" value="RmlD-like-bd"/>
</dbReference>
<evidence type="ECO:0000313" key="9">
    <source>
        <dbReference type="Proteomes" id="UP000823821"/>
    </source>
</evidence>
<dbReference type="Gene3D" id="3.40.50.720">
    <property type="entry name" value="NAD(P)-binding Rossmann-like Domain"/>
    <property type="match status" value="1"/>
</dbReference>
<feature type="domain" description="RmlD-like substrate binding" evidence="7">
    <location>
        <begin position="5"/>
        <end position="280"/>
    </location>
</feature>
<evidence type="ECO:0000256" key="5">
    <source>
        <dbReference type="ARBA" id="ARBA00048200"/>
    </source>
</evidence>
<keyword evidence="6 8" id="KW-0560">Oxidoreductase</keyword>
<proteinExistence type="inferred from homology"/>
<dbReference type="Pfam" id="PF04321">
    <property type="entry name" value="RmlD_sub_bind"/>
    <property type="match status" value="1"/>
</dbReference>
<comment type="caution">
    <text evidence="8">The sequence shown here is derived from an EMBL/GenBank/DDBJ whole genome shotgun (WGS) entry which is preliminary data.</text>
</comment>